<evidence type="ECO:0000256" key="1">
    <source>
        <dbReference type="SAM" id="MobiDB-lite"/>
    </source>
</evidence>
<organism evidence="3 4">
    <name type="scientific">Pterulicium gracile</name>
    <dbReference type="NCBI Taxonomy" id="1884261"/>
    <lineage>
        <taxon>Eukaryota</taxon>
        <taxon>Fungi</taxon>
        <taxon>Dikarya</taxon>
        <taxon>Basidiomycota</taxon>
        <taxon>Agaricomycotina</taxon>
        <taxon>Agaricomycetes</taxon>
        <taxon>Agaricomycetidae</taxon>
        <taxon>Agaricales</taxon>
        <taxon>Pleurotineae</taxon>
        <taxon>Pterulaceae</taxon>
        <taxon>Pterulicium</taxon>
    </lineage>
</organism>
<gene>
    <name evidence="3" type="ORF">BDV98DRAFT_73383</name>
</gene>
<accession>A0A5C3QI80</accession>
<feature type="transmembrane region" description="Helical" evidence="2">
    <location>
        <begin position="61"/>
        <end position="83"/>
    </location>
</feature>
<keyword evidence="2" id="KW-1133">Transmembrane helix</keyword>
<name>A0A5C3QI80_9AGAR</name>
<dbReference type="Proteomes" id="UP000305067">
    <property type="component" value="Unassembled WGS sequence"/>
</dbReference>
<protein>
    <submittedName>
        <fullName evidence="3">Uncharacterized protein</fullName>
    </submittedName>
</protein>
<feature type="compositionally biased region" description="Basic and acidic residues" evidence="1">
    <location>
        <begin position="19"/>
        <end position="31"/>
    </location>
</feature>
<keyword evidence="4" id="KW-1185">Reference proteome</keyword>
<dbReference type="EMBL" id="ML178825">
    <property type="protein sequence ID" value="TFL01207.1"/>
    <property type="molecule type" value="Genomic_DNA"/>
</dbReference>
<proteinExistence type="predicted"/>
<evidence type="ECO:0000313" key="4">
    <source>
        <dbReference type="Proteomes" id="UP000305067"/>
    </source>
</evidence>
<sequence length="128" mass="13255">MTSNDTSSSQSGAGAGTGHHQDFRLGSDTRIHNDVEMNAKAPGMKFTSTCSGFSIPIMGNINVALIANLVSFRVGFCLVLVGCGDRRRPGRLSDRLTAGVAASAATPRTTGFRARSLGPGSGGWRGGR</sequence>
<evidence type="ECO:0000313" key="3">
    <source>
        <dbReference type="EMBL" id="TFL01207.1"/>
    </source>
</evidence>
<dbReference type="AlphaFoldDB" id="A0A5C3QI80"/>
<reference evidence="3 4" key="1">
    <citation type="journal article" date="2019" name="Nat. Ecol. Evol.">
        <title>Megaphylogeny resolves global patterns of mushroom evolution.</title>
        <authorList>
            <person name="Varga T."/>
            <person name="Krizsan K."/>
            <person name="Foldi C."/>
            <person name="Dima B."/>
            <person name="Sanchez-Garcia M."/>
            <person name="Sanchez-Ramirez S."/>
            <person name="Szollosi G.J."/>
            <person name="Szarkandi J.G."/>
            <person name="Papp V."/>
            <person name="Albert L."/>
            <person name="Andreopoulos W."/>
            <person name="Angelini C."/>
            <person name="Antonin V."/>
            <person name="Barry K.W."/>
            <person name="Bougher N.L."/>
            <person name="Buchanan P."/>
            <person name="Buyck B."/>
            <person name="Bense V."/>
            <person name="Catcheside P."/>
            <person name="Chovatia M."/>
            <person name="Cooper J."/>
            <person name="Damon W."/>
            <person name="Desjardin D."/>
            <person name="Finy P."/>
            <person name="Geml J."/>
            <person name="Haridas S."/>
            <person name="Hughes K."/>
            <person name="Justo A."/>
            <person name="Karasinski D."/>
            <person name="Kautmanova I."/>
            <person name="Kiss B."/>
            <person name="Kocsube S."/>
            <person name="Kotiranta H."/>
            <person name="LaButti K.M."/>
            <person name="Lechner B.E."/>
            <person name="Liimatainen K."/>
            <person name="Lipzen A."/>
            <person name="Lukacs Z."/>
            <person name="Mihaltcheva S."/>
            <person name="Morgado L.N."/>
            <person name="Niskanen T."/>
            <person name="Noordeloos M.E."/>
            <person name="Ohm R.A."/>
            <person name="Ortiz-Santana B."/>
            <person name="Ovrebo C."/>
            <person name="Racz N."/>
            <person name="Riley R."/>
            <person name="Savchenko A."/>
            <person name="Shiryaev A."/>
            <person name="Soop K."/>
            <person name="Spirin V."/>
            <person name="Szebenyi C."/>
            <person name="Tomsovsky M."/>
            <person name="Tulloss R.E."/>
            <person name="Uehling J."/>
            <person name="Grigoriev I.V."/>
            <person name="Vagvolgyi C."/>
            <person name="Papp T."/>
            <person name="Martin F.M."/>
            <person name="Miettinen O."/>
            <person name="Hibbett D.S."/>
            <person name="Nagy L.G."/>
        </authorList>
    </citation>
    <scope>NUCLEOTIDE SEQUENCE [LARGE SCALE GENOMIC DNA]</scope>
    <source>
        <strain evidence="3 4">CBS 309.79</strain>
    </source>
</reference>
<feature type="region of interest" description="Disordered" evidence="1">
    <location>
        <begin position="1"/>
        <end position="31"/>
    </location>
</feature>
<keyword evidence="2" id="KW-0812">Transmembrane</keyword>
<evidence type="ECO:0000256" key="2">
    <source>
        <dbReference type="SAM" id="Phobius"/>
    </source>
</evidence>
<keyword evidence="2" id="KW-0472">Membrane</keyword>
<feature type="compositionally biased region" description="Low complexity" evidence="1">
    <location>
        <begin position="1"/>
        <end position="12"/>
    </location>
</feature>